<dbReference type="WBParaSite" id="NBR_0001549001-mRNA-1">
    <property type="protein sequence ID" value="NBR_0001549001-mRNA-1"/>
    <property type="gene ID" value="NBR_0001549001"/>
</dbReference>
<evidence type="ECO:0000313" key="1">
    <source>
        <dbReference type="EMBL" id="VDL79085.1"/>
    </source>
</evidence>
<gene>
    <name evidence="1" type="ORF">NBR_LOCUS15491</name>
</gene>
<keyword evidence="2" id="KW-1185">Reference proteome</keyword>
<sequence>MLTEIRERLIRRLYKQILDCIQQEHGSSPLDVEWLLSQPASVLPEPILRLLTDLKTCKKVIADINHALIREAHMRVLMEQQTAELRALVNNGQFEEALRTFDSLQGSDLDGLRKLALDTIFDAVTKYRDNNDDNLRTLIVSLFDPDEWLELKEVLPAKLAEHLSVESDDDVLYPAAHAAHIMFIFKEIPFLIPEGTIVELLEDLDTADLDPCCNLLLPLLRFVEDFEQRSFRVPIMDKCQQLIQLFPSAQRCLFFKLILPKIFDNNDLCLDNESTVVAWLVDLYRRNLDEEPFQKELGSFMGILKDVRYSEMLQASNYYSSVFCLVQTIAAKRLNLTMLPIVESQLIDPIYAQLKDYIQLEEMRQKDEKQKKDSTPRIPENIGFEVAMPAPEGTIVEQLQLVMFGCEQSRKFIADALSSVQ</sequence>
<dbReference type="EMBL" id="UYSL01021760">
    <property type="protein sequence ID" value="VDL79085.1"/>
    <property type="molecule type" value="Genomic_DNA"/>
</dbReference>
<dbReference type="Proteomes" id="UP000271162">
    <property type="component" value="Unassembled WGS sequence"/>
</dbReference>
<dbReference type="AlphaFoldDB" id="A0A0N4YFF9"/>
<evidence type="ECO:0000313" key="3">
    <source>
        <dbReference type="WBParaSite" id="NBR_0001549001-mRNA-1"/>
    </source>
</evidence>
<reference evidence="3" key="1">
    <citation type="submission" date="2017-02" db="UniProtKB">
        <authorList>
            <consortium name="WormBaseParasite"/>
        </authorList>
    </citation>
    <scope>IDENTIFICATION</scope>
</reference>
<name>A0A0N4YFF9_NIPBR</name>
<proteinExistence type="predicted"/>
<protein>
    <submittedName>
        <fullName evidence="3">Serine/threonine-protein phosphatase 4 regulatory subunit</fullName>
    </submittedName>
</protein>
<organism evidence="3">
    <name type="scientific">Nippostrongylus brasiliensis</name>
    <name type="common">Rat hookworm</name>
    <dbReference type="NCBI Taxonomy" id="27835"/>
    <lineage>
        <taxon>Eukaryota</taxon>
        <taxon>Metazoa</taxon>
        <taxon>Ecdysozoa</taxon>
        <taxon>Nematoda</taxon>
        <taxon>Chromadorea</taxon>
        <taxon>Rhabditida</taxon>
        <taxon>Rhabditina</taxon>
        <taxon>Rhabditomorpha</taxon>
        <taxon>Strongyloidea</taxon>
        <taxon>Heligmosomidae</taxon>
        <taxon>Nippostrongylus</taxon>
    </lineage>
</organism>
<reference evidence="1 2" key="2">
    <citation type="submission" date="2018-11" db="EMBL/GenBank/DDBJ databases">
        <authorList>
            <consortium name="Pathogen Informatics"/>
        </authorList>
    </citation>
    <scope>NUCLEOTIDE SEQUENCE [LARGE SCALE GENOMIC DNA]</scope>
</reference>
<evidence type="ECO:0000313" key="2">
    <source>
        <dbReference type="Proteomes" id="UP000271162"/>
    </source>
</evidence>
<dbReference type="OMA" id="HECDHEN"/>
<accession>A0A0N4YFF9</accession>